<feature type="region of interest" description="Disordered" evidence="2">
    <location>
        <begin position="34"/>
        <end position="225"/>
    </location>
</feature>
<gene>
    <name evidence="7" type="ORF">RO950_10315</name>
</gene>
<dbReference type="Pfam" id="PF02872">
    <property type="entry name" value="5_nucleotid_C"/>
    <property type="match status" value="1"/>
</dbReference>
<feature type="compositionally biased region" description="Polar residues" evidence="2">
    <location>
        <begin position="102"/>
        <end position="113"/>
    </location>
</feature>
<evidence type="ECO:0000259" key="5">
    <source>
        <dbReference type="Pfam" id="PF00149"/>
    </source>
</evidence>
<feature type="compositionally biased region" description="Basic and acidic residues" evidence="2">
    <location>
        <begin position="774"/>
        <end position="817"/>
    </location>
</feature>
<reference evidence="7 8" key="1">
    <citation type="submission" date="2023-08" db="EMBL/GenBank/DDBJ databases">
        <title>Genomic surveillance of Staphylococcus haemolyticus neonatal outbreak in southern France.</title>
        <authorList>
            <person name="Magnan C."/>
            <person name="Morsli M."/>
            <person name="Thiery B."/>
            <person name="Salipante F."/>
            <person name="Attar J."/>
            <person name="Massimo D.M."/>
            <person name="Ory J."/>
            <person name="Pantel A."/>
            <person name="Lavigne J.-P."/>
        </authorList>
    </citation>
    <scope>NUCLEOTIDE SEQUENCE [LARGE SCALE GENOMIC DNA]</scope>
    <source>
        <strain evidence="7 8">NSH026</strain>
    </source>
</reference>
<dbReference type="Proteomes" id="UP001269271">
    <property type="component" value="Unassembled WGS sequence"/>
</dbReference>
<accession>A0ABU3IIH4</accession>
<dbReference type="Gene3D" id="3.90.780.10">
    <property type="entry name" value="5'-Nucleotidase, C-terminal domain"/>
    <property type="match status" value="1"/>
</dbReference>
<keyword evidence="3" id="KW-0812">Transmembrane</keyword>
<evidence type="ECO:0000256" key="2">
    <source>
        <dbReference type="SAM" id="MobiDB-lite"/>
    </source>
</evidence>
<feature type="chain" id="PRO_5047101248" evidence="4">
    <location>
        <begin position="26"/>
        <end position="969"/>
    </location>
</feature>
<name>A0ABU3IIH4_STAHA</name>
<feature type="compositionally biased region" description="Low complexity" evidence="2">
    <location>
        <begin position="76"/>
        <end position="92"/>
    </location>
</feature>
<dbReference type="EMBL" id="JAVSOO010000030">
    <property type="protein sequence ID" value="MDT4287373.1"/>
    <property type="molecule type" value="Genomic_DNA"/>
</dbReference>
<keyword evidence="8" id="KW-1185">Reference proteome</keyword>
<feature type="domain" description="Calcineurin-like phosphoesterase" evidence="5">
    <location>
        <begin position="240"/>
        <end position="449"/>
    </location>
</feature>
<keyword evidence="3" id="KW-1133">Transmembrane helix</keyword>
<keyword evidence="3" id="KW-0472">Membrane</keyword>
<dbReference type="InterPro" id="IPR004843">
    <property type="entry name" value="Calcineurin-like_PHP"/>
</dbReference>
<dbReference type="InterPro" id="IPR006179">
    <property type="entry name" value="5_nucleotidase/apyrase"/>
</dbReference>
<dbReference type="SUPFAM" id="SSF56300">
    <property type="entry name" value="Metallo-dependent phosphatases"/>
    <property type="match status" value="1"/>
</dbReference>
<feature type="signal peptide" evidence="4">
    <location>
        <begin position="1"/>
        <end position="25"/>
    </location>
</feature>
<proteinExistence type="predicted"/>
<feature type="transmembrane region" description="Helical" evidence="3">
    <location>
        <begin position="944"/>
        <end position="962"/>
    </location>
</feature>
<feature type="compositionally biased region" description="Polar residues" evidence="2">
    <location>
        <begin position="189"/>
        <end position="215"/>
    </location>
</feature>
<dbReference type="InterPro" id="IPR006146">
    <property type="entry name" value="5'-Nucleotdase_CS"/>
</dbReference>
<feature type="compositionally biased region" description="Polar residues" evidence="2">
    <location>
        <begin position="34"/>
        <end position="75"/>
    </location>
</feature>
<feature type="compositionally biased region" description="Low complexity" evidence="2">
    <location>
        <begin position="178"/>
        <end position="188"/>
    </location>
</feature>
<dbReference type="RefSeq" id="WP_016931321.1">
    <property type="nucleotide sequence ID" value="NZ_CAJCFW010000037.1"/>
</dbReference>
<feature type="domain" description="5'-Nucleotidase C-terminal" evidence="6">
    <location>
        <begin position="535"/>
        <end position="701"/>
    </location>
</feature>
<comment type="caution">
    <text evidence="7">The sequence shown here is derived from an EMBL/GenBank/DDBJ whole genome shotgun (WGS) entry which is preliminary data.</text>
</comment>
<evidence type="ECO:0000256" key="4">
    <source>
        <dbReference type="SAM" id="SignalP"/>
    </source>
</evidence>
<protein>
    <submittedName>
        <fullName evidence="7">5'-nucleotidase C-terminal domain-containing protein</fullName>
    </submittedName>
</protein>
<feature type="region of interest" description="Disordered" evidence="2">
    <location>
        <begin position="737"/>
        <end position="817"/>
    </location>
</feature>
<organism evidence="7 8">
    <name type="scientific">Staphylococcus haemolyticus</name>
    <dbReference type="NCBI Taxonomy" id="1283"/>
    <lineage>
        <taxon>Bacteria</taxon>
        <taxon>Bacillati</taxon>
        <taxon>Bacillota</taxon>
        <taxon>Bacilli</taxon>
        <taxon>Bacillales</taxon>
        <taxon>Staphylococcaceae</taxon>
        <taxon>Staphylococcus</taxon>
    </lineage>
</organism>
<dbReference type="PANTHER" id="PTHR11575">
    <property type="entry name" value="5'-NUCLEOTIDASE-RELATED"/>
    <property type="match status" value="1"/>
</dbReference>
<dbReference type="PANTHER" id="PTHR11575:SF24">
    <property type="entry name" value="5'-NUCLEOTIDASE"/>
    <property type="match status" value="1"/>
</dbReference>
<dbReference type="PROSITE" id="PS00786">
    <property type="entry name" value="5_NUCLEOTIDASE_2"/>
    <property type="match status" value="1"/>
</dbReference>
<dbReference type="SUPFAM" id="SSF55816">
    <property type="entry name" value="5'-nucleotidase (syn. UDP-sugar hydrolase), C-terminal domain"/>
    <property type="match status" value="1"/>
</dbReference>
<evidence type="ECO:0000256" key="1">
    <source>
        <dbReference type="ARBA" id="ARBA00022729"/>
    </source>
</evidence>
<evidence type="ECO:0000256" key="3">
    <source>
        <dbReference type="SAM" id="Phobius"/>
    </source>
</evidence>
<sequence>MKRYLIPLLVLCFIVFGITTGTSYAAESQATQSTNITATEEASQTASKEASSANIESTNKPLSLESSNVSHNEQATPSSETTTHPSVETSTTQNTTSEKHNNSSQGSAFSQEKATPEPATNDDNTSSQEKASSESTSNENNTSQFHGTEVKPSPSTSEQSKSTQVEPTKESTSTKVKQTPQEPTQQQQKRNVPESQQSTPASKQVSKNSNTTSEQAAPKSQHVTVNKRMAATSDNTNEHTILHTNDIHGRFVEDDGRVIGMAKVKGLKDKYNPDLMVDSGDAFQGLPVSNNSKGEEMAKAMNGVGYDAMTVGNHEFDFGYDQLLKLQKQLNFPIVSSNIYKNGKRVFDPSTTVTKNNVRYGIVGVTTPETKTKTSPTAVEGVEFKDPLTSVKQAMNEIKNNVDVFVILSHLGVDKSTQKTWRGDYLIDQLTKDGSFKQPIFVLDGHSHTVIDKGEHYGTNNVLAQTGTALANVGRVDFTFQNQKASDINASLINVADAKDITPDPQIDAQTKKANDDFLKETSTVVIPNNTVTLNGERAQARTQETNLGNLITDAMEAYASKNFSHQPDFAITNGGGIRASIEKGEVTKNDIITVLPFGNLISQIQVKGSDVEKAFEHSLSADTETQDGKKVLGANGGFLQVSDSLRVYYDINKASGQRINAIKVLNKENGEYEDLDPNRTYYVTTNDFTANQGDGYDMFGGQREEGISLDAVVAQYIKNTDLNQYNTEEPVRIINGLPESNEQPDTSKEDNDNNNNHSTNGHDGQQQTPDSNNDDKDNTGHINDNDDNIKDDNEADSSNKDNVIEFPNKDHQKDNDNVIEIPANNSQTHNSTNDNIVITSTTDKMHTNNIKGNAIEHHPTSNLVSISNNNKGTRDQLTGNASHSQHCKDVIKFPVQINPKDNFYNETLITTNSNASKNSNLMFTQQHGAITSLPNAGLKDGSLEHGIAIILVVAGTGLIYIRTRKKSA</sequence>
<dbReference type="PRINTS" id="PR01607">
    <property type="entry name" value="APYRASEFAMLY"/>
</dbReference>
<dbReference type="InterPro" id="IPR036907">
    <property type="entry name" value="5'-Nucleotdase_C_sf"/>
</dbReference>
<evidence type="ECO:0000313" key="8">
    <source>
        <dbReference type="Proteomes" id="UP001269271"/>
    </source>
</evidence>
<evidence type="ECO:0000313" key="7">
    <source>
        <dbReference type="EMBL" id="MDT4287373.1"/>
    </source>
</evidence>
<dbReference type="Pfam" id="PF00149">
    <property type="entry name" value="Metallophos"/>
    <property type="match status" value="1"/>
</dbReference>
<feature type="compositionally biased region" description="Polar residues" evidence="2">
    <location>
        <begin position="758"/>
        <end position="772"/>
    </location>
</feature>
<evidence type="ECO:0000259" key="6">
    <source>
        <dbReference type="Pfam" id="PF02872"/>
    </source>
</evidence>
<dbReference type="Gene3D" id="3.60.21.10">
    <property type="match status" value="1"/>
</dbReference>
<keyword evidence="1 4" id="KW-0732">Signal</keyword>
<feature type="compositionally biased region" description="Low complexity" evidence="2">
    <location>
        <begin position="125"/>
        <end position="143"/>
    </location>
</feature>
<dbReference type="InterPro" id="IPR008334">
    <property type="entry name" value="5'-Nucleotdase_C"/>
</dbReference>
<feature type="compositionally biased region" description="Polar residues" evidence="2">
    <location>
        <begin position="153"/>
        <end position="177"/>
    </location>
</feature>
<dbReference type="InterPro" id="IPR029052">
    <property type="entry name" value="Metallo-depent_PP-like"/>
</dbReference>